<protein>
    <submittedName>
        <fullName evidence="1">Uncharacterized protein</fullName>
    </submittedName>
</protein>
<dbReference type="EMBL" id="HE575321">
    <property type="protein sequence ID" value="CCC91942.1"/>
    <property type="molecule type" value="Genomic_DNA"/>
</dbReference>
<proteinExistence type="predicted"/>
<name>G0URD0_TRYCI</name>
<gene>
    <name evidence="1" type="ORF">TCIL3000_8_1610</name>
</gene>
<evidence type="ECO:0000313" key="1">
    <source>
        <dbReference type="EMBL" id="CCC91942.1"/>
    </source>
</evidence>
<accession>G0URD0</accession>
<dbReference type="AlphaFoldDB" id="G0URD0"/>
<organism evidence="1">
    <name type="scientific">Trypanosoma congolense (strain IL3000)</name>
    <dbReference type="NCBI Taxonomy" id="1068625"/>
    <lineage>
        <taxon>Eukaryota</taxon>
        <taxon>Discoba</taxon>
        <taxon>Euglenozoa</taxon>
        <taxon>Kinetoplastea</taxon>
        <taxon>Metakinetoplastina</taxon>
        <taxon>Trypanosomatida</taxon>
        <taxon>Trypanosomatidae</taxon>
        <taxon>Trypanosoma</taxon>
        <taxon>Nannomonas</taxon>
    </lineage>
</organism>
<sequence>MQYSNMTRAFNYIKQTHENLSGTGFIRVRALLPDAFAKAATGRSLGMCSPKAHNTQRATHTRAGLTAKNFLFFIFKKNKQKTHAHAHMHTHMYSYGKVEHQIKKRRIWRTT</sequence>
<reference evidence="1" key="1">
    <citation type="journal article" date="2012" name="Proc. Natl. Acad. Sci. U.S.A.">
        <title>Antigenic diversity is generated by distinct evolutionary mechanisms in African trypanosome species.</title>
        <authorList>
            <person name="Jackson A.P."/>
            <person name="Berry A."/>
            <person name="Aslett M."/>
            <person name="Allison H.C."/>
            <person name="Burton P."/>
            <person name="Vavrova-Anderson J."/>
            <person name="Brown R."/>
            <person name="Browne H."/>
            <person name="Corton N."/>
            <person name="Hauser H."/>
            <person name="Gamble J."/>
            <person name="Gilderthorp R."/>
            <person name="Marcello L."/>
            <person name="McQuillan J."/>
            <person name="Otto T.D."/>
            <person name="Quail M.A."/>
            <person name="Sanders M.J."/>
            <person name="van Tonder A."/>
            <person name="Ginger M.L."/>
            <person name="Field M.C."/>
            <person name="Barry J.D."/>
            <person name="Hertz-Fowler C."/>
            <person name="Berriman M."/>
        </authorList>
    </citation>
    <scope>NUCLEOTIDE SEQUENCE</scope>
    <source>
        <strain evidence="1">IL3000</strain>
    </source>
</reference>